<evidence type="ECO:0000313" key="18">
    <source>
        <dbReference type="EMBL" id="KAG5543011.1"/>
    </source>
</evidence>
<dbReference type="PANTHER" id="PTHR15189:SF7">
    <property type="entry name" value="BRISC AND BRCA1-A COMPLEX MEMBER 2"/>
    <property type="match status" value="1"/>
</dbReference>
<evidence type="ECO:0000256" key="17">
    <source>
        <dbReference type="ARBA" id="ARBA00032630"/>
    </source>
</evidence>
<keyword evidence="7" id="KW-0677">Repeat</keyword>
<keyword evidence="11" id="KW-0156">Chromatin regulator</keyword>
<dbReference type="GO" id="GO:0070552">
    <property type="term" value="C:BRISC complex"/>
    <property type="evidence" value="ECO:0007669"/>
    <property type="project" value="InterPro"/>
</dbReference>
<evidence type="ECO:0000256" key="6">
    <source>
        <dbReference type="ARBA" id="ARBA00022703"/>
    </source>
</evidence>
<organism evidence="18 19">
    <name type="scientific">Rhododendron griersonianum</name>
    <dbReference type="NCBI Taxonomy" id="479676"/>
    <lineage>
        <taxon>Eukaryota</taxon>
        <taxon>Viridiplantae</taxon>
        <taxon>Streptophyta</taxon>
        <taxon>Embryophyta</taxon>
        <taxon>Tracheophyta</taxon>
        <taxon>Spermatophyta</taxon>
        <taxon>Magnoliopsida</taxon>
        <taxon>eudicotyledons</taxon>
        <taxon>Gunneridae</taxon>
        <taxon>Pentapetalae</taxon>
        <taxon>asterids</taxon>
        <taxon>Ericales</taxon>
        <taxon>Ericaceae</taxon>
        <taxon>Ericoideae</taxon>
        <taxon>Rhodoreae</taxon>
        <taxon>Rhododendron</taxon>
    </lineage>
</organism>
<protein>
    <recommendedName>
        <fullName evidence="3">BRISC and BRCA1-A complex member 2</fullName>
    </recommendedName>
    <alternativeName>
        <fullName evidence="16">BRCA1-A complex subunit BRE</fullName>
    </alternativeName>
    <alternativeName>
        <fullName evidence="17">BRCA1/BRCA2-containing complex subunit 45</fullName>
    </alternativeName>
</protein>
<keyword evidence="14" id="KW-0131">Cell cycle</keyword>
<evidence type="ECO:0000256" key="9">
    <source>
        <dbReference type="ARBA" id="ARBA00022776"/>
    </source>
</evidence>
<reference evidence="18 19" key="1">
    <citation type="submission" date="2020-08" db="EMBL/GenBank/DDBJ databases">
        <title>Plant Genome Project.</title>
        <authorList>
            <person name="Zhang R.-G."/>
        </authorList>
    </citation>
    <scope>NUCLEOTIDE SEQUENCE [LARGE SCALE GENOMIC DNA]</scope>
    <source>
        <strain evidence="18">WSP0</strain>
        <tissue evidence="18">Leaf</tissue>
    </source>
</reference>
<dbReference type="InterPro" id="IPR010358">
    <property type="entry name" value="BRE"/>
</dbReference>
<dbReference type="AlphaFoldDB" id="A0AAV6JP89"/>
<evidence type="ECO:0000256" key="16">
    <source>
        <dbReference type="ARBA" id="ARBA00032491"/>
    </source>
</evidence>
<evidence type="ECO:0000256" key="5">
    <source>
        <dbReference type="ARBA" id="ARBA00022618"/>
    </source>
</evidence>
<evidence type="ECO:0000256" key="1">
    <source>
        <dbReference type="ARBA" id="ARBA00004123"/>
    </source>
</evidence>
<evidence type="ECO:0000256" key="4">
    <source>
        <dbReference type="ARBA" id="ARBA00022490"/>
    </source>
</evidence>
<dbReference type="Proteomes" id="UP000823749">
    <property type="component" value="Chromosome 6"/>
</dbReference>
<accession>A0AAV6JP89</accession>
<evidence type="ECO:0000313" key="19">
    <source>
        <dbReference type="Proteomes" id="UP000823749"/>
    </source>
</evidence>
<dbReference type="GO" id="GO:0005737">
    <property type="term" value="C:cytoplasm"/>
    <property type="evidence" value="ECO:0007669"/>
    <property type="project" value="UniProtKB-SubCell"/>
</dbReference>
<comment type="subcellular location">
    <subcellularLocation>
        <location evidence="2">Cytoplasm</location>
    </subcellularLocation>
    <subcellularLocation>
        <location evidence="1">Nucleus</location>
    </subcellularLocation>
</comment>
<dbReference type="GO" id="GO:0006302">
    <property type="term" value="P:double-strand break repair"/>
    <property type="evidence" value="ECO:0007669"/>
    <property type="project" value="TreeGrafter"/>
</dbReference>
<keyword evidence="12" id="KW-0234">DNA repair</keyword>
<evidence type="ECO:0000256" key="11">
    <source>
        <dbReference type="ARBA" id="ARBA00022853"/>
    </source>
</evidence>
<keyword evidence="4" id="KW-0963">Cytoplasm</keyword>
<keyword evidence="13" id="KW-0539">Nucleus</keyword>
<evidence type="ECO:0000256" key="15">
    <source>
        <dbReference type="ARBA" id="ARBA00025766"/>
    </source>
</evidence>
<keyword evidence="19" id="KW-1185">Reference proteome</keyword>
<dbReference type="GO" id="GO:0006325">
    <property type="term" value="P:chromatin organization"/>
    <property type="evidence" value="ECO:0007669"/>
    <property type="project" value="UniProtKB-KW"/>
</dbReference>
<dbReference type="Pfam" id="PF06113">
    <property type="entry name" value="BRE"/>
    <property type="match status" value="1"/>
</dbReference>
<evidence type="ECO:0000256" key="8">
    <source>
        <dbReference type="ARBA" id="ARBA00022763"/>
    </source>
</evidence>
<comment type="similarity">
    <text evidence="15">Belongs to the BABAM2 family.</text>
</comment>
<evidence type="ECO:0000256" key="10">
    <source>
        <dbReference type="ARBA" id="ARBA00022786"/>
    </source>
</evidence>
<evidence type="ECO:0000256" key="13">
    <source>
        <dbReference type="ARBA" id="ARBA00023242"/>
    </source>
</evidence>
<keyword evidence="8" id="KW-0227">DNA damage</keyword>
<keyword evidence="6" id="KW-0053">Apoptosis</keyword>
<evidence type="ECO:0000256" key="3">
    <source>
        <dbReference type="ARBA" id="ARBA00019438"/>
    </source>
</evidence>
<dbReference type="EMBL" id="JACTNZ010000006">
    <property type="protein sequence ID" value="KAG5543011.1"/>
    <property type="molecule type" value="Genomic_DNA"/>
</dbReference>
<comment type="caution">
    <text evidence="18">The sequence shown here is derived from an EMBL/GenBank/DDBJ whole genome shotgun (WGS) entry which is preliminary data.</text>
</comment>
<proteinExistence type="inferred from homology"/>
<evidence type="ECO:0000256" key="12">
    <source>
        <dbReference type="ARBA" id="ARBA00023204"/>
    </source>
</evidence>
<evidence type="ECO:0000256" key="14">
    <source>
        <dbReference type="ARBA" id="ARBA00023306"/>
    </source>
</evidence>
<keyword evidence="9" id="KW-0498">Mitosis</keyword>
<name>A0AAV6JP89_9ERIC</name>
<keyword evidence="10" id="KW-0833">Ubl conjugation pathway</keyword>
<evidence type="ECO:0000256" key="2">
    <source>
        <dbReference type="ARBA" id="ARBA00004496"/>
    </source>
</evidence>
<dbReference type="GO" id="GO:0051301">
    <property type="term" value="P:cell division"/>
    <property type="evidence" value="ECO:0007669"/>
    <property type="project" value="UniProtKB-KW"/>
</dbReference>
<evidence type="ECO:0000256" key="7">
    <source>
        <dbReference type="ARBA" id="ARBA00022737"/>
    </source>
</evidence>
<dbReference type="PANTHER" id="PTHR15189">
    <property type="entry name" value="BRISC AND BRCA1-A COMPLEX MEMBER 2"/>
    <property type="match status" value="1"/>
</dbReference>
<keyword evidence="5" id="KW-0132">Cell division</keyword>
<sequence>MAIDTVPPLIYAQLNYLLTHSPLPIKVEHMWSGSKNNGLLDRFTLLIPFCLDYIKWDVIYNALYPLMAPDIIFGPEDESFRPFPVSGEEGDLKSPKNSLSDWNCKDPTRLLSLILELRDLYMTYQRKRVGDVDDERVKFELSTIFPREGIEMYMTSGVEKTEEVRFAVPLLDMDINKMVTGCPWRHQQKIFLQVIFPVGRKYMSASAAPRLKLVSSPELKALFSIEDFRLPAWLDGMCMAEYLPILEEMLQTQVLFYFVLKIVDGVASIDVRRKFIAALAPLFGRPVEADPVRILVYSLLHGWIKQKADLSLLCLPGLLQKGNISGFLWSVYVFGTFFPSTPVPKAISSPDASKFSGLQLCDYLVEECLNFKKYCNESQIQLR</sequence>
<gene>
    <name evidence="18" type="ORF">RHGRI_015936</name>
</gene>